<sequence>VGLYARNSIFFEARLRRFPIWDFRFLSTEIPIQRLIREIIGAKIKRTYNYNLF</sequence>
<reference evidence="1" key="1">
    <citation type="submission" date="2014-05" db="EMBL/GenBank/DDBJ databases">
        <authorList>
            <person name="Chronopoulou M."/>
        </authorList>
    </citation>
    <scope>NUCLEOTIDE SEQUENCE</scope>
    <source>
        <tissue evidence="1">Whole organism</tissue>
    </source>
</reference>
<feature type="non-terminal residue" evidence="1">
    <location>
        <position position="1"/>
    </location>
</feature>
<organism evidence="1">
    <name type="scientific">Lepeophtheirus salmonis</name>
    <name type="common">Salmon louse</name>
    <name type="synonym">Caligus salmonis</name>
    <dbReference type="NCBI Taxonomy" id="72036"/>
    <lineage>
        <taxon>Eukaryota</taxon>
        <taxon>Metazoa</taxon>
        <taxon>Ecdysozoa</taxon>
        <taxon>Arthropoda</taxon>
        <taxon>Crustacea</taxon>
        <taxon>Multicrustacea</taxon>
        <taxon>Hexanauplia</taxon>
        <taxon>Copepoda</taxon>
        <taxon>Siphonostomatoida</taxon>
        <taxon>Caligidae</taxon>
        <taxon>Lepeophtheirus</taxon>
    </lineage>
</organism>
<dbReference type="EMBL" id="HACA01029679">
    <property type="protein sequence ID" value="CDW47040.1"/>
    <property type="molecule type" value="Transcribed_RNA"/>
</dbReference>
<dbReference type="AlphaFoldDB" id="A0A0K2V9P2"/>
<accession>A0A0K2V9P2</accession>
<protein>
    <submittedName>
        <fullName evidence="1">Uncharacterized protein</fullName>
    </submittedName>
</protein>
<evidence type="ECO:0000313" key="1">
    <source>
        <dbReference type="EMBL" id="CDW47040.1"/>
    </source>
</evidence>
<name>A0A0K2V9P2_LEPSM</name>
<proteinExistence type="predicted"/>